<evidence type="ECO:0000313" key="3">
    <source>
        <dbReference type="Proteomes" id="UP000652761"/>
    </source>
</evidence>
<keyword evidence="1" id="KW-1133">Transmembrane helix</keyword>
<name>A0A843TMX1_COLES</name>
<gene>
    <name evidence="2" type="ORF">Taro_006186</name>
</gene>
<reference evidence="2" key="1">
    <citation type="submission" date="2017-07" db="EMBL/GenBank/DDBJ databases">
        <title>Taro Niue Genome Assembly and Annotation.</title>
        <authorList>
            <person name="Atibalentja N."/>
            <person name="Keating K."/>
            <person name="Fields C.J."/>
        </authorList>
    </citation>
    <scope>NUCLEOTIDE SEQUENCE</scope>
    <source>
        <strain evidence="2">Niue_2</strain>
        <tissue evidence="2">Leaf</tissue>
    </source>
</reference>
<dbReference type="PANTHER" id="PTHR47479:SF2">
    <property type="entry name" value="OS05G0393200 PROTEIN"/>
    <property type="match status" value="1"/>
</dbReference>
<feature type="transmembrane region" description="Helical" evidence="1">
    <location>
        <begin position="58"/>
        <end position="80"/>
    </location>
</feature>
<dbReference type="Proteomes" id="UP000652761">
    <property type="component" value="Unassembled WGS sequence"/>
</dbReference>
<accession>A0A843TMX1</accession>
<dbReference type="PANTHER" id="PTHR47479">
    <property type="entry name" value="OS05G0393200 PROTEIN"/>
    <property type="match status" value="1"/>
</dbReference>
<keyword evidence="1" id="KW-0812">Transmembrane</keyword>
<proteinExistence type="predicted"/>
<comment type="caution">
    <text evidence="2">The sequence shown here is derived from an EMBL/GenBank/DDBJ whole genome shotgun (WGS) entry which is preliminary data.</text>
</comment>
<evidence type="ECO:0008006" key="4">
    <source>
        <dbReference type="Google" id="ProtNLM"/>
    </source>
</evidence>
<dbReference type="InterPro" id="IPR044196">
    <property type="entry name" value="At5g19025-like"/>
</dbReference>
<evidence type="ECO:0000313" key="2">
    <source>
        <dbReference type="EMBL" id="MQL73792.1"/>
    </source>
</evidence>
<keyword evidence="3" id="KW-1185">Reference proteome</keyword>
<sequence length="316" mass="34840">MLRLPLTVTAMPSSSAPCPSPSLGRARRPSAANLLPSSASSSSATCCKHCSPSATLDLLILILVLFSCTFLISSSFAYIFRSLSQILPSLLQPLAESVHEAPLPYAAGMLVFLAASLVVAAEIPCGGGDGGRAGRRGSWLGWWSRRCGNPRCRGLKKAMEFDVQLQTEESVRAAAVAPDAALWREIDGLPWKGGDKGNSPEYECLRVELRKMAPPNGRAVLLFRARCGCPVAKLEAWGPKRGRRQKKYACIEHTDPDMYPRTGVRPVWLLREENGNCWWWSHLLFGFISSHQQSSLSYNFTQDTIFPNFSIWPMKR</sequence>
<evidence type="ECO:0000256" key="1">
    <source>
        <dbReference type="SAM" id="Phobius"/>
    </source>
</evidence>
<organism evidence="2 3">
    <name type="scientific">Colocasia esculenta</name>
    <name type="common">Wild taro</name>
    <name type="synonym">Arum esculentum</name>
    <dbReference type="NCBI Taxonomy" id="4460"/>
    <lineage>
        <taxon>Eukaryota</taxon>
        <taxon>Viridiplantae</taxon>
        <taxon>Streptophyta</taxon>
        <taxon>Embryophyta</taxon>
        <taxon>Tracheophyta</taxon>
        <taxon>Spermatophyta</taxon>
        <taxon>Magnoliopsida</taxon>
        <taxon>Liliopsida</taxon>
        <taxon>Araceae</taxon>
        <taxon>Aroideae</taxon>
        <taxon>Colocasieae</taxon>
        <taxon>Colocasia</taxon>
    </lineage>
</organism>
<keyword evidence="1" id="KW-0472">Membrane</keyword>
<dbReference type="OrthoDB" id="1925408at2759"/>
<protein>
    <recommendedName>
        <fullName evidence="4">Ribosomal protein L34e superfamily protein</fullName>
    </recommendedName>
</protein>
<dbReference type="EMBL" id="NMUH01000180">
    <property type="protein sequence ID" value="MQL73792.1"/>
    <property type="molecule type" value="Genomic_DNA"/>
</dbReference>
<dbReference type="AlphaFoldDB" id="A0A843TMX1"/>